<proteinExistence type="inferred from homology"/>
<dbReference type="Pfam" id="PF00156">
    <property type="entry name" value="Pribosyltran"/>
    <property type="match status" value="1"/>
</dbReference>
<evidence type="ECO:0000313" key="6">
    <source>
        <dbReference type="EMBL" id="TDK26191.1"/>
    </source>
</evidence>
<dbReference type="SUPFAM" id="SSF53271">
    <property type="entry name" value="PRTase-like"/>
    <property type="match status" value="1"/>
</dbReference>
<organism evidence="6 7">
    <name type="scientific">Luteimonas aestuarii</name>
    <dbReference type="NCBI Taxonomy" id="453837"/>
    <lineage>
        <taxon>Bacteria</taxon>
        <taxon>Pseudomonadati</taxon>
        <taxon>Pseudomonadota</taxon>
        <taxon>Gammaproteobacteria</taxon>
        <taxon>Lysobacterales</taxon>
        <taxon>Lysobacteraceae</taxon>
        <taxon>Luteimonas</taxon>
    </lineage>
</organism>
<dbReference type="Gene3D" id="3.40.50.1000">
    <property type="entry name" value="HAD superfamily/HAD-like"/>
    <property type="match status" value="1"/>
</dbReference>
<evidence type="ECO:0000256" key="2">
    <source>
        <dbReference type="ARBA" id="ARBA00004818"/>
    </source>
</evidence>
<dbReference type="InterPro" id="IPR000836">
    <property type="entry name" value="PRTase_dom"/>
</dbReference>
<dbReference type="Pfam" id="PF13419">
    <property type="entry name" value="HAD_2"/>
    <property type="match status" value="1"/>
</dbReference>
<gene>
    <name evidence="6" type="ORF">E2F46_06225</name>
</gene>
<sequence length="410" mass="45592">MALELLLFDLDNTLVRSTDLDPFRGAEGTGPRTPARIQALTRAIRANSDRLHYTEDDLIALAQGRRIGVFTRSPSAYAATLLAECFPRAPWSCVIAYEDVRHTKPYPDGVWLAMQKLGIQDVRSVAVVGDEKADVIAAYRAGCWAILDQGAWPQPWTSPQYNAVERVADVIVNGPADLRRKIADPISSLPVLELAGERPGANLLASCRYDAINHFIPNSIERGSAWVHVLGRSFSDYRDLDHRRNWHRLSQEIADLKDAQQFPGHWVNALRAYLHHCWPVHHLEPTVVSVIPFKPGRQPRLERLLNQLQASDAAVDIHPLTPISFVPDLLRYTNGARSHHGEHLTREERFINVRDHLQVARPDQARGKNVVVIDDVATTGASLVYAAKYLKAAGASKVECVALAKAIGPE</sequence>
<dbReference type="PANTHER" id="PTHR43434:SF1">
    <property type="entry name" value="PHOSPHOGLYCOLATE PHOSPHATASE"/>
    <property type="match status" value="1"/>
</dbReference>
<dbReference type="RefSeq" id="WP_133321223.1">
    <property type="nucleotide sequence ID" value="NZ_SMTF01000003.1"/>
</dbReference>
<evidence type="ECO:0000256" key="3">
    <source>
        <dbReference type="ARBA" id="ARBA00006171"/>
    </source>
</evidence>
<dbReference type="InterPro" id="IPR041492">
    <property type="entry name" value="HAD_2"/>
</dbReference>
<dbReference type="InterPro" id="IPR036412">
    <property type="entry name" value="HAD-like_sf"/>
</dbReference>
<evidence type="ECO:0000256" key="1">
    <source>
        <dbReference type="ARBA" id="ARBA00000830"/>
    </source>
</evidence>
<dbReference type="GO" id="GO:0005829">
    <property type="term" value="C:cytosol"/>
    <property type="evidence" value="ECO:0007669"/>
    <property type="project" value="TreeGrafter"/>
</dbReference>
<comment type="catalytic activity">
    <reaction evidence="1">
        <text>2-phosphoglycolate + H2O = glycolate + phosphate</text>
        <dbReference type="Rhea" id="RHEA:14369"/>
        <dbReference type="ChEBI" id="CHEBI:15377"/>
        <dbReference type="ChEBI" id="CHEBI:29805"/>
        <dbReference type="ChEBI" id="CHEBI:43474"/>
        <dbReference type="ChEBI" id="CHEBI:58033"/>
        <dbReference type="EC" id="3.1.3.18"/>
    </reaction>
</comment>
<dbReference type="CDD" id="cd06223">
    <property type="entry name" value="PRTases_typeI"/>
    <property type="match status" value="1"/>
</dbReference>
<dbReference type="GO" id="GO:0008967">
    <property type="term" value="F:phosphoglycolate phosphatase activity"/>
    <property type="evidence" value="ECO:0007669"/>
    <property type="project" value="UniProtKB-EC"/>
</dbReference>
<evidence type="ECO:0000313" key="7">
    <source>
        <dbReference type="Proteomes" id="UP000294796"/>
    </source>
</evidence>
<protein>
    <recommendedName>
        <fullName evidence="4">phosphoglycolate phosphatase</fullName>
        <ecNumber evidence="4">3.1.3.18</ecNumber>
    </recommendedName>
</protein>
<dbReference type="AlphaFoldDB" id="A0A4R5TYG0"/>
<accession>A0A4R5TYG0</accession>
<reference evidence="6 7" key="1">
    <citation type="submission" date="2019-03" db="EMBL/GenBank/DDBJ databases">
        <title>Luteimonas zhaokaii sp.nov., isolated from the rectal contents of Plateau pika in Yushu, Qinghai Province, China.</title>
        <authorList>
            <person name="Zhang G."/>
        </authorList>
    </citation>
    <scope>NUCLEOTIDE SEQUENCE [LARGE SCALE GENOMIC DNA]</scope>
    <source>
        <strain evidence="6 7">B9</strain>
    </source>
</reference>
<dbReference type="GO" id="GO:0006281">
    <property type="term" value="P:DNA repair"/>
    <property type="evidence" value="ECO:0007669"/>
    <property type="project" value="TreeGrafter"/>
</dbReference>
<comment type="similarity">
    <text evidence="3">Belongs to the HAD-like hydrolase superfamily. CbbY/CbbZ/Gph/YieH family.</text>
</comment>
<dbReference type="Proteomes" id="UP000294796">
    <property type="component" value="Unassembled WGS sequence"/>
</dbReference>
<dbReference type="SUPFAM" id="SSF56784">
    <property type="entry name" value="HAD-like"/>
    <property type="match status" value="1"/>
</dbReference>
<keyword evidence="7" id="KW-1185">Reference proteome</keyword>
<dbReference type="InterPro" id="IPR023214">
    <property type="entry name" value="HAD_sf"/>
</dbReference>
<evidence type="ECO:0000259" key="5">
    <source>
        <dbReference type="Pfam" id="PF00156"/>
    </source>
</evidence>
<evidence type="ECO:0000256" key="4">
    <source>
        <dbReference type="ARBA" id="ARBA00013078"/>
    </source>
</evidence>
<dbReference type="Gene3D" id="3.40.50.2020">
    <property type="match status" value="1"/>
</dbReference>
<dbReference type="PANTHER" id="PTHR43434">
    <property type="entry name" value="PHOSPHOGLYCOLATE PHOSPHATASE"/>
    <property type="match status" value="1"/>
</dbReference>
<dbReference type="EMBL" id="SMTF01000003">
    <property type="protein sequence ID" value="TDK26191.1"/>
    <property type="molecule type" value="Genomic_DNA"/>
</dbReference>
<name>A0A4R5TYG0_9GAMM</name>
<comment type="caution">
    <text evidence="6">The sequence shown here is derived from an EMBL/GenBank/DDBJ whole genome shotgun (WGS) entry which is preliminary data.</text>
</comment>
<dbReference type="OrthoDB" id="9779910at2"/>
<dbReference type="EC" id="3.1.3.18" evidence="4"/>
<comment type="pathway">
    <text evidence="2">Organic acid metabolism; glycolate biosynthesis; glycolate from 2-phosphoglycolate: step 1/1.</text>
</comment>
<dbReference type="InterPro" id="IPR029057">
    <property type="entry name" value="PRTase-like"/>
</dbReference>
<dbReference type="InterPro" id="IPR050155">
    <property type="entry name" value="HAD-like_hydrolase_sf"/>
</dbReference>
<feature type="domain" description="Phosphoribosyltransferase" evidence="5">
    <location>
        <begin position="365"/>
        <end position="405"/>
    </location>
</feature>